<feature type="compositionally biased region" description="Gly residues" evidence="1">
    <location>
        <begin position="212"/>
        <end position="225"/>
    </location>
</feature>
<feature type="compositionally biased region" description="Basic and acidic residues" evidence="1">
    <location>
        <begin position="279"/>
        <end position="294"/>
    </location>
</feature>
<feature type="compositionally biased region" description="Basic and acidic residues" evidence="1">
    <location>
        <begin position="434"/>
        <end position="445"/>
    </location>
</feature>
<feature type="compositionally biased region" description="Low complexity" evidence="1">
    <location>
        <begin position="367"/>
        <end position="377"/>
    </location>
</feature>
<feature type="compositionally biased region" description="Gly residues" evidence="1">
    <location>
        <begin position="123"/>
        <end position="138"/>
    </location>
</feature>
<proteinExistence type="predicted"/>
<feature type="non-terminal residue" evidence="2">
    <location>
        <position position="1"/>
    </location>
</feature>
<feature type="compositionally biased region" description="Basic and acidic residues" evidence="1">
    <location>
        <begin position="148"/>
        <end position="170"/>
    </location>
</feature>
<dbReference type="AlphaFoldDB" id="A0A6J4HAS5"/>
<feature type="compositionally biased region" description="Basic residues" evidence="1">
    <location>
        <begin position="20"/>
        <end position="40"/>
    </location>
</feature>
<evidence type="ECO:0000256" key="1">
    <source>
        <dbReference type="SAM" id="MobiDB-lite"/>
    </source>
</evidence>
<sequence length="445" mass="44939">GRRCTAEAGHQLPHADPLHRRGHPRRRHLRADRQGRRRGGRCALGPVPGRLPAGRHDRDRVRRAGRQVPAGRGGRALHAQGVQAAVLHVPGGVRGADVRDHQCECGGAGVRRGLLGRVRGPADGAGGAGVRHGAGGDQLLGHPGVGADQHRADPGRGDRPGDHPGDRGDRAAVGGRRAVPGAGVRRGERGPARHPRRHRAGVLRAARLRGHGQPGGGDPGAGAGVPAGAADRPAGDRGDLPRGRVRVLDDPAGGRAERIQRAAAGRGRGQRGGLPAEAVRGDRAAGGGEHRAGQPDHGVPAAVRHGPAGPGPPRAGPGGQRPQDAVGGDPADPGDRGGAGLHREPDGAGRHHRAAPAARLHRGERLGAGAAPGAGRPPALPRPDGGPGGGRGGQPHPGQPADRPGRGGLPAGRHPAGDRGGAVGRRPAGPRQQPGDRRRGDQSSL</sequence>
<feature type="compositionally biased region" description="Basic residues" evidence="1">
    <location>
        <begin position="350"/>
        <end position="362"/>
    </location>
</feature>
<feature type="compositionally biased region" description="Gly residues" evidence="1">
    <location>
        <begin position="385"/>
        <end position="395"/>
    </location>
</feature>
<reference evidence="2" key="1">
    <citation type="submission" date="2020-02" db="EMBL/GenBank/DDBJ databases">
        <authorList>
            <person name="Meier V. D."/>
        </authorList>
    </citation>
    <scope>NUCLEOTIDE SEQUENCE</scope>
    <source>
        <strain evidence="2">AVDCRST_MAG41</strain>
    </source>
</reference>
<name>A0A6J4HAS5_9ACTN</name>
<protein>
    <submittedName>
        <fullName evidence="2">Uncharacterized amino acid permease, GabP family</fullName>
    </submittedName>
</protein>
<gene>
    <name evidence="2" type="ORF">AVDCRST_MAG41-315</name>
</gene>
<dbReference type="EMBL" id="CADCTP010000025">
    <property type="protein sequence ID" value="CAA9217043.1"/>
    <property type="molecule type" value="Genomic_DNA"/>
</dbReference>
<accession>A0A6J4HAS5</accession>
<organism evidence="2">
    <name type="scientific">uncultured Mycobacteriales bacterium</name>
    <dbReference type="NCBI Taxonomy" id="581187"/>
    <lineage>
        <taxon>Bacteria</taxon>
        <taxon>Bacillati</taxon>
        <taxon>Actinomycetota</taxon>
        <taxon>Actinomycetes</taxon>
        <taxon>Mycobacteriales</taxon>
        <taxon>environmental samples</taxon>
    </lineage>
</organism>
<feature type="compositionally biased region" description="Low complexity" evidence="1">
    <location>
        <begin position="171"/>
        <end position="183"/>
    </location>
</feature>
<feature type="compositionally biased region" description="Low complexity" evidence="1">
    <location>
        <begin position="424"/>
        <end position="433"/>
    </location>
</feature>
<feature type="region of interest" description="Disordered" evidence="1">
    <location>
        <begin position="123"/>
        <end position="445"/>
    </location>
</feature>
<feature type="non-terminal residue" evidence="2">
    <location>
        <position position="445"/>
    </location>
</feature>
<evidence type="ECO:0000313" key="2">
    <source>
        <dbReference type="EMBL" id="CAA9217043.1"/>
    </source>
</evidence>
<feature type="compositionally biased region" description="Low complexity" evidence="1">
    <location>
        <begin position="298"/>
        <end position="307"/>
    </location>
</feature>
<feature type="compositionally biased region" description="Low complexity" evidence="1">
    <location>
        <begin position="320"/>
        <end position="331"/>
    </location>
</feature>
<feature type="region of interest" description="Disordered" evidence="1">
    <location>
        <begin position="1"/>
        <end position="77"/>
    </location>
</feature>
<feature type="compositionally biased region" description="Basic and acidic residues" evidence="1">
    <location>
        <begin position="233"/>
        <end position="249"/>
    </location>
</feature>
<feature type="compositionally biased region" description="Basic residues" evidence="1">
    <location>
        <begin position="192"/>
        <end position="210"/>
    </location>
</feature>